<protein>
    <submittedName>
        <fullName evidence="2">Uncharacterized protein</fullName>
    </submittedName>
</protein>
<name>A0AAU7AWC1_9ACTN</name>
<evidence type="ECO:0000313" key="2">
    <source>
        <dbReference type="EMBL" id="XAY05948.1"/>
    </source>
</evidence>
<organism evidence="2">
    <name type="scientific">Paraconexibacter sp. AEG42_29</name>
    <dbReference type="NCBI Taxonomy" id="2997339"/>
    <lineage>
        <taxon>Bacteria</taxon>
        <taxon>Bacillati</taxon>
        <taxon>Actinomycetota</taxon>
        <taxon>Thermoleophilia</taxon>
        <taxon>Solirubrobacterales</taxon>
        <taxon>Paraconexibacteraceae</taxon>
        <taxon>Paraconexibacter</taxon>
    </lineage>
</organism>
<dbReference type="KEGG" id="parq:DSM112329_02809"/>
<dbReference type="AlphaFoldDB" id="A0AAU7AWC1"/>
<evidence type="ECO:0000256" key="1">
    <source>
        <dbReference type="SAM" id="MobiDB-lite"/>
    </source>
</evidence>
<reference evidence="2" key="1">
    <citation type="submission" date="2022-12" db="EMBL/GenBank/DDBJ databases">
        <title>Paraconexibacter alkalitolerans sp. nov. and Baekduia alba sp. nov., isolated from soil and emended description of the genera Paraconexibacter (Chun et al., 2020) and Baekduia (An et al., 2020).</title>
        <authorList>
            <person name="Vieira S."/>
            <person name="Huber K.J."/>
            <person name="Geppert A."/>
            <person name="Wolf J."/>
            <person name="Neumann-Schaal M."/>
            <person name="Muesken M."/>
            <person name="Overmann J."/>
        </authorList>
    </citation>
    <scope>NUCLEOTIDE SEQUENCE</scope>
    <source>
        <strain evidence="2">AEG42_29</strain>
    </source>
</reference>
<gene>
    <name evidence="2" type="ORF">DSM112329_02809</name>
</gene>
<sequence>MVGRRAPWHRTTPAAGDGDGDGGAGAALPCGSAGPTSARARTSSPSGGASAADILGRLVDDRLVDSVAAILDRFTPELLDWFCVTEEDDDAPELHVVGLRGNDLSILFQRIAADVTAWSGRTFWLEPEELDVTVAQRPDVADLILAGRSSSVCVGALSMNIEGIEISVLEMFLYADEIQFFWWPQDGRWGPVQAAAIVRLVGELLELAPAAEVRPDPRYPEQQRLLAPALAQALGSGPPLDSSRVR</sequence>
<dbReference type="EMBL" id="CP114014">
    <property type="protein sequence ID" value="XAY05948.1"/>
    <property type="molecule type" value="Genomic_DNA"/>
</dbReference>
<proteinExistence type="predicted"/>
<accession>A0AAU7AWC1</accession>
<feature type="region of interest" description="Disordered" evidence="1">
    <location>
        <begin position="1"/>
        <end position="49"/>
    </location>
</feature>